<dbReference type="AlphaFoldDB" id="A0A502G0C9"/>
<proteinExistence type="predicted"/>
<evidence type="ECO:0000256" key="1">
    <source>
        <dbReference type="SAM" id="MobiDB-lite"/>
    </source>
</evidence>
<accession>A0A502G0C9</accession>
<evidence type="ECO:0000313" key="4">
    <source>
        <dbReference type="Proteomes" id="UP000319931"/>
    </source>
</evidence>
<keyword evidence="4" id="KW-1185">Reference proteome</keyword>
<evidence type="ECO:0000313" key="3">
    <source>
        <dbReference type="EMBL" id="TPG55215.1"/>
    </source>
</evidence>
<feature type="chain" id="PRO_5021219646" evidence="2">
    <location>
        <begin position="19"/>
        <end position="105"/>
    </location>
</feature>
<feature type="region of interest" description="Disordered" evidence="1">
    <location>
        <begin position="25"/>
        <end position="105"/>
    </location>
</feature>
<reference evidence="3 4" key="1">
    <citation type="journal article" date="2019" name="Environ. Microbiol.">
        <title>Species interactions and distinct microbial communities in high Arctic permafrost affected cryosols are associated with the CH4 and CO2 gas fluxes.</title>
        <authorList>
            <person name="Altshuler I."/>
            <person name="Hamel J."/>
            <person name="Turney S."/>
            <person name="Magnuson E."/>
            <person name="Levesque R."/>
            <person name="Greer C."/>
            <person name="Whyte L.G."/>
        </authorList>
    </citation>
    <scope>NUCLEOTIDE SEQUENCE [LARGE SCALE GENOMIC DNA]</scope>
    <source>
        <strain evidence="3 4">E6.1</strain>
    </source>
</reference>
<gene>
    <name evidence="3" type="ORF">EAH76_11735</name>
</gene>
<keyword evidence="2" id="KW-0732">Signal</keyword>
<dbReference type="Proteomes" id="UP000319931">
    <property type="component" value="Unassembled WGS sequence"/>
</dbReference>
<protein>
    <submittedName>
        <fullName evidence="3">Uncharacterized protein</fullName>
    </submittedName>
</protein>
<feature type="compositionally biased region" description="Basic and acidic residues" evidence="1">
    <location>
        <begin position="72"/>
        <end position="98"/>
    </location>
</feature>
<feature type="signal peptide" evidence="2">
    <location>
        <begin position="1"/>
        <end position="18"/>
    </location>
</feature>
<organism evidence="3 4">
    <name type="scientific">Sphingomonas glacialis</name>
    <dbReference type="NCBI Taxonomy" id="658225"/>
    <lineage>
        <taxon>Bacteria</taxon>
        <taxon>Pseudomonadati</taxon>
        <taxon>Pseudomonadota</taxon>
        <taxon>Alphaproteobacteria</taxon>
        <taxon>Sphingomonadales</taxon>
        <taxon>Sphingomonadaceae</taxon>
        <taxon>Sphingomonas</taxon>
    </lineage>
</organism>
<dbReference type="EMBL" id="RCZC01000002">
    <property type="protein sequence ID" value="TPG55215.1"/>
    <property type="molecule type" value="Genomic_DNA"/>
</dbReference>
<evidence type="ECO:0000256" key="2">
    <source>
        <dbReference type="SAM" id="SignalP"/>
    </source>
</evidence>
<sequence length="105" mass="11850">MAALAATLTVSAALPATAQVNLRQRNQERRIDAGDRSGKLTRVESARLKAQQRSIERLEARQRARHGGRLTSADKRMIHDRQAQADRAITHQKHDSQRGRNHLKL</sequence>
<feature type="compositionally biased region" description="Basic and acidic residues" evidence="1">
    <location>
        <begin position="25"/>
        <end position="47"/>
    </location>
</feature>
<comment type="caution">
    <text evidence="3">The sequence shown here is derived from an EMBL/GenBank/DDBJ whole genome shotgun (WGS) entry which is preliminary data.</text>
</comment>
<name>A0A502G0C9_9SPHN</name>